<dbReference type="InterPro" id="IPR052286">
    <property type="entry name" value="Wnt_signaling_inhibitor"/>
</dbReference>
<evidence type="ECO:0000256" key="1">
    <source>
        <dbReference type="ARBA" id="ARBA00022614"/>
    </source>
</evidence>
<dbReference type="Proteomes" id="UP001152622">
    <property type="component" value="Chromosome 7"/>
</dbReference>
<evidence type="ECO:0000259" key="7">
    <source>
        <dbReference type="SMART" id="SM00082"/>
    </source>
</evidence>
<feature type="signal peptide" evidence="5">
    <location>
        <begin position="1"/>
        <end position="37"/>
    </location>
</feature>
<dbReference type="InterPro" id="IPR001611">
    <property type="entry name" value="Leu-rich_rpt"/>
</dbReference>
<dbReference type="SMART" id="SM00013">
    <property type="entry name" value="LRRNT"/>
    <property type="match status" value="1"/>
</dbReference>
<feature type="chain" id="PRO_5040391553" description="Trophoblast glycoprotein" evidence="5">
    <location>
        <begin position="38"/>
        <end position="377"/>
    </location>
</feature>
<keyword evidence="4" id="KW-0812">Transmembrane</keyword>
<dbReference type="Pfam" id="PF13855">
    <property type="entry name" value="LRR_8"/>
    <property type="match status" value="2"/>
</dbReference>
<dbReference type="Gene3D" id="3.80.10.10">
    <property type="entry name" value="Ribonuclease Inhibitor"/>
    <property type="match status" value="1"/>
</dbReference>
<keyword evidence="4" id="KW-0472">Membrane</keyword>
<dbReference type="PANTHER" id="PTHR24364">
    <property type="entry name" value="LP06937P"/>
    <property type="match status" value="1"/>
</dbReference>
<evidence type="ECO:0000313" key="8">
    <source>
        <dbReference type="EMBL" id="KAJ8354070.1"/>
    </source>
</evidence>
<dbReference type="OrthoDB" id="1574204at2759"/>
<accession>A0A9Q1FA12</accession>
<evidence type="ECO:0000256" key="3">
    <source>
        <dbReference type="ARBA" id="ARBA00022737"/>
    </source>
</evidence>
<keyword evidence="1" id="KW-0433">Leucine-rich repeat</keyword>
<dbReference type="InterPro" id="IPR000372">
    <property type="entry name" value="LRRNT"/>
</dbReference>
<keyword evidence="4" id="KW-1133">Transmembrane helix</keyword>
<dbReference type="SUPFAM" id="SSF52058">
    <property type="entry name" value="L domain-like"/>
    <property type="match status" value="1"/>
</dbReference>
<comment type="caution">
    <text evidence="8">The sequence shown here is derived from an EMBL/GenBank/DDBJ whole genome shotgun (WGS) entry which is preliminary data.</text>
</comment>
<dbReference type="AlphaFoldDB" id="A0A9Q1FA12"/>
<evidence type="ECO:0008006" key="10">
    <source>
        <dbReference type="Google" id="ProtNLM"/>
    </source>
</evidence>
<feature type="transmembrane region" description="Helical" evidence="4">
    <location>
        <begin position="313"/>
        <end position="333"/>
    </location>
</feature>
<proteinExistence type="predicted"/>
<dbReference type="InterPro" id="IPR000483">
    <property type="entry name" value="Cys-rich_flank_reg_C"/>
</dbReference>
<evidence type="ECO:0000313" key="9">
    <source>
        <dbReference type="Proteomes" id="UP001152622"/>
    </source>
</evidence>
<evidence type="ECO:0000256" key="2">
    <source>
        <dbReference type="ARBA" id="ARBA00022729"/>
    </source>
</evidence>
<dbReference type="GO" id="GO:0005886">
    <property type="term" value="C:plasma membrane"/>
    <property type="evidence" value="ECO:0007669"/>
    <property type="project" value="TreeGrafter"/>
</dbReference>
<organism evidence="8 9">
    <name type="scientific">Synaphobranchus kaupii</name>
    <name type="common">Kaup's arrowtooth eel</name>
    <dbReference type="NCBI Taxonomy" id="118154"/>
    <lineage>
        <taxon>Eukaryota</taxon>
        <taxon>Metazoa</taxon>
        <taxon>Chordata</taxon>
        <taxon>Craniata</taxon>
        <taxon>Vertebrata</taxon>
        <taxon>Euteleostomi</taxon>
        <taxon>Actinopterygii</taxon>
        <taxon>Neopterygii</taxon>
        <taxon>Teleostei</taxon>
        <taxon>Anguilliformes</taxon>
        <taxon>Synaphobranchidae</taxon>
        <taxon>Synaphobranchus</taxon>
    </lineage>
</organism>
<dbReference type="PANTHER" id="PTHR24364:SF21">
    <property type="entry name" value="TROPHOBLAST GLYCOPROTEIN B"/>
    <property type="match status" value="1"/>
</dbReference>
<evidence type="ECO:0000259" key="6">
    <source>
        <dbReference type="SMART" id="SM00013"/>
    </source>
</evidence>
<gene>
    <name evidence="8" type="ORF">SKAU_G00216370</name>
</gene>
<feature type="domain" description="LRRCT" evidence="7">
    <location>
        <begin position="250"/>
        <end position="300"/>
    </location>
</feature>
<dbReference type="SMART" id="SM00082">
    <property type="entry name" value="LRRCT"/>
    <property type="match status" value="1"/>
</dbReference>
<dbReference type="GO" id="GO:0090090">
    <property type="term" value="P:negative regulation of canonical Wnt signaling pathway"/>
    <property type="evidence" value="ECO:0007669"/>
    <property type="project" value="TreeGrafter"/>
</dbReference>
<dbReference type="PROSITE" id="PS51450">
    <property type="entry name" value="LRR"/>
    <property type="match status" value="1"/>
</dbReference>
<protein>
    <recommendedName>
        <fullName evidence="10">Trophoblast glycoprotein</fullName>
    </recommendedName>
</protein>
<keyword evidence="9" id="KW-1185">Reference proteome</keyword>
<sequence>MLFACPLLIKIVQSHKRLNQFSLGVLLFLELVTLASSQNCPVNCMCTSTDVKCINQGFTAVPKHLPEHVKDLFISGNNISRLSVDSFPDLLNQLTDLHLTGDKIEQVEPNTFSNLPSLRLLDISNNRLLSFSPEAFFVNNNLQELNLSRSLYNYSYINEISNLLQNGTSRLSRLDLSHNDLLYLPENIFSNLWNLSRLDLRNNSLVSIRNGTLRNLHLQKLDLRENSLRELRNSTLAELSLQQGIWLGGNPWNCDCIEDLVLWLGRAEQVMDRQELVCAEPERLRQVRLLQVNRTELQCTFSDDMKGVLETSYVFLGMVLALIGVIFLFVLYLNRKGIKRWMYNIRDACRDHMEGYHYRYEINSDPRLANLSLNSDV</sequence>
<feature type="domain" description="LRRNT" evidence="6">
    <location>
        <begin position="39"/>
        <end position="71"/>
    </location>
</feature>
<keyword evidence="2 5" id="KW-0732">Signal</keyword>
<dbReference type="EMBL" id="JAINUF010000007">
    <property type="protein sequence ID" value="KAJ8354070.1"/>
    <property type="molecule type" value="Genomic_DNA"/>
</dbReference>
<dbReference type="InterPro" id="IPR032675">
    <property type="entry name" value="LRR_dom_sf"/>
</dbReference>
<name>A0A9Q1FA12_SYNKA</name>
<evidence type="ECO:0000256" key="4">
    <source>
        <dbReference type="SAM" id="Phobius"/>
    </source>
</evidence>
<evidence type="ECO:0000256" key="5">
    <source>
        <dbReference type="SAM" id="SignalP"/>
    </source>
</evidence>
<dbReference type="SMART" id="SM00369">
    <property type="entry name" value="LRR_TYP"/>
    <property type="match status" value="5"/>
</dbReference>
<reference evidence="8" key="1">
    <citation type="journal article" date="2023" name="Science">
        <title>Genome structures resolve the early diversification of teleost fishes.</title>
        <authorList>
            <person name="Parey E."/>
            <person name="Louis A."/>
            <person name="Montfort J."/>
            <person name="Bouchez O."/>
            <person name="Roques C."/>
            <person name="Iampietro C."/>
            <person name="Lluch J."/>
            <person name="Castinel A."/>
            <person name="Donnadieu C."/>
            <person name="Desvignes T."/>
            <person name="Floi Bucao C."/>
            <person name="Jouanno E."/>
            <person name="Wen M."/>
            <person name="Mejri S."/>
            <person name="Dirks R."/>
            <person name="Jansen H."/>
            <person name="Henkel C."/>
            <person name="Chen W.J."/>
            <person name="Zahm M."/>
            <person name="Cabau C."/>
            <person name="Klopp C."/>
            <person name="Thompson A.W."/>
            <person name="Robinson-Rechavi M."/>
            <person name="Braasch I."/>
            <person name="Lecointre G."/>
            <person name="Bobe J."/>
            <person name="Postlethwait J.H."/>
            <person name="Berthelot C."/>
            <person name="Roest Crollius H."/>
            <person name="Guiguen Y."/>
        </authorList>
    </citation>
    <scope>NUCLEOTIDE SEQUENCE</scope>
    <source>
        <strain evidence="8">WJC10195</strain>
    </source>
</reference>
<keyword evidence="3" id="KW-0677">Repeat</keyword>
<dbReference type="InterPro" id="IPR003591">
    <property type="entry name" value="Leu-rich_rpt_typical-subtyp"/>
</dbReference>